<gene>
    <name evidence="1" type="ORF">SAMN06297397_0421</name>
</gene>
<sequence length="126" mass="13849">MFLRKLTVLLVPLGMLLLLCLLFPLFSSMDPFFGSLLLGAVMGVMLALLLPLAGATRLREPFAWLLWIPAAVILLVLLYQFLASQQVGQNLPVLRLLATRDTRVITAESAFAAYMLAFSIRTGKGI</sequence>
<dbReference type="EMBL" id="FWXZ01000001">
    <property type="protein sequence ID" value="SMC37962.1"/>
    <property type="molecule type" value="Genomic_DNA"/>
</dbReference>
<accession>A0AC61PHY8</accession>
<keyword evidence="2" id="KW-1185">Reference proteome</keyword>
<evidence type="ECO:0000313" key="2">
    <source>
        <dbReference type="Proteomes" id="UP000192328"/>
    </source>
</evidence>
<proteinExistence type="predicted"/>
<organism evidence="1 2">
    <name type="scientific">Aristaeella lactis</name>
    <dbReference type="NCBI Taxonomy" id="3046383"/>
    <lineage>
        <taxon>Bacteria</taxon>
        <taxon>Bacillati</taxon>
        <taxon>Bacillota</taxon>
        <taxon>Clostridia</taxon>
        <taxon>Eubacteriales</taxon>
        <taxon>Aristaeellaceae</taxon>
        <taxon>Aristaeella</taxon>
    </lineage>
</organism>
<dbReference type="Proteomes" id="UP000192328">
    <property type="component" value="Unassembled WGS sequence"/>
</dbReference>
<reference evidence="1" key="1">
    <citation type="submission" date="2017-04" db="EMBL/GenBank/DDBJ databases">
        <authorList>
            <person name="Varghese N."/>
            <person name="Submissions S."/>
        </authorList>
    </citation>
    <scope>NUCLEOTIDE SEQUENCE</scope>
    <source>
        <strain evidence="1">WTE2008</strain>
    </source>
</reference>
<name>A0AC61PHY8_9FIRM</name>
<comment type="caution">
    <text evidence="1">The sequence shown here is derived from an EMBL/GenBank/DDBJ whole genome shotgun (WGS) entry which is preliminary data.</text>
</comment>
<evidence type="ECO:0000313" key="1">
    <source>
        <dbReference type="EMBL" id="SMC37962.1"/>
    </source>
</evidence>
<protein>
    <submittedName>
        <fullName evidence="1">Uncharacterized protein</fullName>
    </submittedName>
</protein>